<evidence type="ECO:0000256" key="1">
    <source>
        <dbReference type="SAM" id="MobiDB-lite"/>
    </source>
</evidence>
<feature type="chain" id="PRO_5047313193" evidence="2">
    <location>
        <begin position="22"/>
        <end position="108"/>
    </location>
</feature>
<reference evidence="3 4" key="1">
    <citation type="submission" date="2023-03" db="EMBL/GenBank/DDBJ databases">
        <authorList>
            <person name="Kaur S."/>
            <person name="Espinosa-Saiz D."/>
            <person name="Velazquez E."/>
            <person name="Menendez E."/>
            <person name="diCenzo G.C."/>
        </authorList>
    </citation>
    <scope>NUCLEOTIDE SEQUENCE [LARGE SCALE GENOMIC DNA]</scope>
    <source>
        <strain evidence="3 4">LMG 27395</strain>
    </source>
</reference>
<dbReference type="EMBL" id="CP120371">
    <property type="protein sequence ID" value="WEX84294.1"/>
    <property type="molecule type" value="Genomic_DNA"/>
</dbReference>
<proteinExistence type="predicted"/>
<organism evidence="3 4">
    <name type="scientific">Sinorhizobium numidicum</name>
    <dbReference type="NCBI Taxonomy" id="680248"/>
    <lineage>
        <taxon>Bacteria</taxon>
        <taxon>Pseudomonadati</taxon>
        <taxon>Pseudomonadota</taxon>
        <taxon>Alphaproteobacteria</taxon>
        <taxon>Hyphomicrobiales</taxon>
        <taxon>Rhizobiaceae</taxon>
        <taxon>Sinorhizobium/Ensifer group</taxon>
        <taxon>Sinorhizobium</taxon>
    </lineage>
</organism>
<keyword evidence="4" id="KW-1185">Reference proteome</keyword>
<dbReference type="RefSeq" id="WP_280735212.1">
    <property type="nucleotide sequence ID" value="NZ_CP120368.1"/>
</dbReference>
<evidence type="ECO:0000313" key="4">
    <source>
        <dbReference type="Proteomes" id="UP001235547"/>
    </source>
</evidence>
<name>A0ABY8D0C2_9HYPH</name>
<feature type="signal peptide" evidence="2">
    <location>
        <begin position="1"/>
        <end position="21"/>
    </location>
</feature>
<evidence type="ECO:0000256" key="2">
    <source>
        <dbReference type="SAM" id="SignalP"/>
    </source>
</evidence>
<keyword evidence="2" id="KW-0732">Signal</keyword>
<dbReference type="Proteomes" id="UP001235547">
    <property type="component" value="Chromosome 1"/>
</dbReference>
<evidence type="ECO:0000313" key="3">
    <source>
        <dbReference type="EMBL" id="WEX84294.1"/>
    </source>
</evidence>
<feature type="region of interest" description="Disordered" evidence="1">
    <location>
        <begin position="86"/>
        <end position="108"/>
    </location>
</feature>
<gene>
    <name evidence="3" type="ORF">PYH38_003159</name>
</gene>
<accession>A0ABY8D0C2</accession>
<protein>
    <submittedName>
        <fullName evidence="3">Uncharacterized protein</fullName>
    </submittedName>
</protein>
<sequence>MIPIRSIPALSLAALFLGATADAGLAHDAVLQLAQTYHDLPGVLPEAPLRESENVVCEQIFVDRYAPFESSRGPRYDTVYKCRRGDGPVFQGSRLPPSLERQKRGLNY</sequence>